<dbReference type="FunFam" id="3.20.20.60:FF:000004">
    <property type="entry name" value="5-keto-4-deoxy-D-glucarate aldolase"/>
    <property type="match status" value="1"/>
</dbReference>
<dbReference type="KEGG" id="pus:CKA81_00055"/>
<sequence length="270" mass="28318">MSGNTFKLALARGESQIGLWLAMADSYSAQMLAGAGFDWLLIDGEHAPNTLPSILAQLQALAQYPTHAVVRAAWNDPVEIKRLLDIGVVNLLVPMVQDAKEAAMAVAATRYPPQGIRGVGAALARASEWNRNADYLASAADGMCVLVQAETRRALANLDDICKVDGVDGVFIGPADLAADMGYLGKPGHPDVQQAIEDGIARIRSHGKAAGILTSDEPTAKHYIELGATFTAVGADTTLLIRSAEALAARFGRGVRRGGAQGSAEKGAVY</sequence>
<dbReference type="PANTHER" id="PTHR30502">
    <property type="entry name" value="2-KETO-3-DEOXY-L-RHAMNONATE ALDOLASE"/>
    <property type="match status" value="1"/>
</dbReference>
<dbReference type="GO" id="GO:0016832">
    <property type="term" value="F:aldehyde-lyase activity"/>
    <property type="evidence" value="ECO:0007669"/>
    <property type="project" value="UniProtKB-ARBA"/>
</dbReference>
<evidence type="ECO:0000313" key="6">
    <source>
        <dbReference type="Proteomes" id="UP000283474"/>
    </source>
</evidence>
<evidence type="ECO:0000259" key="4">
    <source>
        <dbReference type="Pfam" id="PF03328"/>
    </source>
</evidence>
<dbReference type="SUPFAM" id="SSF51621">
    <property type="entry name" value="Phosphoenolpyruvate/pyruvate domain"/>
    <property type="match status" value="1"/>
</dbReference>
<keyword evidence="3" id="KW-0456">Lyase</keyword>
<evidence type="ECO:0000256" key="3">
    <source>
        <dbReference type="ARBA" id="ARBA00023239"/>
    </source>
</evidence>
<dbReference type="InterPro" id="IPR005000">
    <property type="entry name" value="Aldolase/citrate-lyase_domain"/>
</dbReference>
<dbReference type="GO" id="GO:0010124">
    <property type="term" value="P:phenylacetate catabolic process"/>
    <property type="evidence" value="ECO:0007669"/>
    <property type="project" value="InterPro"/>
</dbReference>
<organism evidence="5 6">
    <name type="scientific">Pollutimonas thiosulfatoxidans</name>
    <dbReference type="NCBI Taxonomy" id="2028345"/>
    <lineage>
        <taxon>Bacteria</taxon>
        <taxon>Pseudomonadati</taxon>
        <taxon>Pseudomonadota</taxon>
        <taxon>Betaproteobacteria</taxon>
        <taxon>Burkholderiales</taxon>
        <taxon>Alcaligenaceae</taxon>
        <taxon>Pollutimonas</taxon>
    </lineage>
</organism>
<dbReference type="NCBIfam" id="TIGR02311">
    <property type="entry name" value="HpaI"/>
    <property type="match status" value="1"/>
</dbReference>
<dbReference type="InterPro" id="IPR015813">
    <property type="entry name" value="Pyrv/PenolPyrv_kinase-like_dom"/>
</dbReference>
<comment type="similarity">
    <text evidence="1">Belongs to the HpcH/HpaI aldolase family.</text>
</comment>
<evidence type="ECO:0000256" key="2">
    <source>
        <dbReference type="ARBA" id="ARBA00022723"/>
    </source>
</evidence>
<reference evidence="5 6" key="1">
    <citation type="submission" date="2017-08" db="EMBL/GenBank/DDBJ databases">
        <authorList>
            <person name="Park S.-J."/>
            <person name="Kim H."/>
        </authorList>
    </citation>
    <scope>NUCLEOTIDE SEQUENCE [LARGE SCALE GENOMIC DNA]</scope>
    <source>
        <strain evidence="6">ye3</strain>
    </source>
</reference>
<gene>
    <name evidence="5" type="primary">hpaI</name>
    <name evidence="5" type="ORF">CKA81_00055</name>
</gene>
<feature type="domain" description="HpcH/HpaI aldolase/citrate lyase" evidence="4">
    <location>
        <begin position="16"/>
        <end position="242"/>
    </location>
</feature>
<dbReference type="AlphaFoldDB" id="A0A410G824"/>
<proteinExistence type="inferred from homology"/>
<dbReference type="RefSeq" id="WP_128353461.1">
    <property type="nucleotide sequence ID" value="NZ_CP022987.1"/>
</dbReference>
<dbReference type="PANTHER" id="PTHR30502:SF0">
    <property type="entry name" value="PHOSPHOENOLPYRUVATE CARBOXYLASE FAMILY PROTEIN"/>
    <property type="match status" value="1"/>
</dbReference>
<dbReference type="GO" id="GO:0005737">
    <property type="term" value="C:cytoplasm"/>
    <property type="evidence" value="ECO:0007669"/>
    <property type="project" value="TreeGrafter"/>
</dbReference>
<dbReference type="Gene3D" id="3.20.20.60">
    <property type="entry name" value="Phosphoenolpyruvate-binding domains"/>
    <property type="match status" value="1"/>
</dbReference>
<dbReference type="EMBL" id="CP022987">
    <property type="protein sequence ID" value="QAA92416.1"/>
    <property type="molecule type" value="Genomic_DNA"/>
</dbReference>
<dbReference type="Proteomes" id="UP000283474">
    <property type="component" value="Chromosome"/>
</dbReference>
<dbReference type="InterPro" id="IPR012689">
    <property type="entry name" value="HpaI"/>
</dbReference>
<name>A0A410G824_9BURK</name>
<protein>
    <submittedName>
        <fullName evidence="5">2,4-dihydroxyhept-2-ene-1,7-dioic acid aldolase</fullName>
    </submittedName>
</protein>
<keyword evidence="6" id="KW-1185">Reference proteome</keyword>
<dbReference type="InterPro" id="IPR040442">
    <property type="entry name" value="Pyrv_kinase-like_dom_sf"/>
</dbReference>
<evidence type="ECO:0000313" key="5">
    <source>
        <dbReference type="EMBL" id="QAA92416.1"/>
    </source>
</evidence>
<dbReference type="InterPro" id="IPR050251">
    <property type="entry name" value="HpcH-HpaI_aldolase"/>
</dbReference>
<dbReference type="Pfam" id="PF03328">
    <property type="entry name" value="HpcH_HpaI"/>
    <property type="match status" value="1"/>
</dbReference>
<accession>A0A410G824</accession>
<keyword evidence="2" id="KW-0479">Metal-binding</keyword>
<dbReference type="GO" id="GO:0046872">
    <property type="term" value="F:metal ion binding"/>
    <property type="evidence" value="ECO:0007669"/>
    <property type="project" value="UniProtKB-KW"/>
</dbReference>
<dbReference type="OrthoDB" id="86160at2"/>
<evidence type="ECO:0000256" key="1">
    <source>
        <dbReference type="ARBA" id="ARBA00005568"/>
    </source>
</evidence>